<organism evidence="1 2">
    <name type="scientific">Dermabacter vaginalis</name>
    <dbReference type="NCBI Taxonomy" id="1630135"/>
    <lineage>
        <taxon>Bacteria</taxon>
        <taxon>Bacillati</taxon>
        <taxon>Actinomycetota</taxon>
        <taxon>Actinomycetes</taxon>
        <taxon>Micrococcales</taxon>
        <taxon>Dermabacteraceae</taxon>
        <taxon>Dermabacter</taxon>
    </lineage>
</organism>
<dbReference type="EMBL" id="CP012117">
    <property type="protein sequence ID" value="ANP26574.1"/>
    <property type="molecule type" value="Genomic_DNA"/>
</dbReference>
<gene>
    <name evidence="1" type="ORF">DAD186_00130</name>
</gene>
<evidence type="ECO:0000313" key="2">
    <source>
        <dbReference type="Proteomes" id="UP000092596"/>
    </source>
</evidence>
<accession>A0A1B0ZF53</accession>
<dbReference type="AlphaFoldDB" id="A0A1B0ZF53"/>
<evidence type="ECO:0000313" key="1">
    <source>
        <dbReference type="EMBL" id="ANP26574.1"/>
    </source>
</evidence>
<dbReference type="NCBIfam" id="NF038356">
    <property type="entry name" value="actino_DLW39"/>
    <property type="match status" value="1"/>
</dbReference>
<reference evidence="1 2" key="1">
    <citation type="submission" date="2015-06" db="EMBL/GenBank/DDBJ databases">
        <title>Investigation of pathophysiology for high-risk pregnancy and development of treatment modality based on it.</title>
        <authorList>
            <person name="Kim B.-C."/>
            <person name="Lim S."/>
        </authorList>
    </citation>
    <scope>NUCLEOTIDE SEQUENCE [LARGE SCALE GENOMIC DNA]</scope>
    <source>
        <strain evidence="1 2">AD1-86</strain>
    </source>
</reference>
<dbReference type="KEGG" id="dva:DAD186_00130"/>
<sequence length="42" mass="4974">MKYLRALLMLIASAAVGLIAWRKVEEKQLRDDLWQEAEEQTR</sequence>
<dbReference type="RefSeq" id="WP_208854258.1">
    <property type="nucleotide sequence ID" value="NZ_CP012117.1"/>
</dbReference>
<dbReference type="STRING" id="1630135.DAD186_00130"/>
<proteinExistence type="predicted"/>
<dbReference type="InterPro" id="IPR047990">
    <property type="entry name" value="DLW39-like"/>
</dbReference>
<name>A0A1B0ZF53_9MICO</name>
<protein>
    <submittedName>
        <fullName evidence="1">Uncharacterized protein</fullName>
    </submittedName>
</protein>
<dbReference type="Proteomes" id="UP000092596">
    <property type="component" value="Chromosome"/>
</dbReference>